<dbReference type="EMBL" id="CM044702">
    <property type="protein sequence ID" value="KAI5675745.1"/>
    <property type="molecule type" value="Genomic_DNA"/>
</dbReference>
<evidence type="ECO:0000313" key="1">
    <source>
        <dbReference type="EMBL" id="KAI5675745.1"/>
    </source>
</evidence>
<name>A0ACC0BSU5_CATRO</name>
<reference evidence="2" key="1">
    <citation type="journal article" date="2023" name="Nat. Plants">
        <title>Single-cell RNA sequencing provides a high-resolution roadmap for understanding the multicellular compartmentation of specialized metabolism.</title>
        <authorList>
            <person name="Sun S."/>
            <person name="Shen X."/>
            <person name="Li Y."/>
            <person name="Li Y."/>
            <person name="Wang S."/>
            <person name="Li R."/>
            <person name="Zhang H."/>
            <person name="Shen G."/>
            <person name="Guo B."/>
            <person name="Wei J."/>
            <person name="Xu J."/>
            <person name="St-Pierre B."/>
            <person name="Chen S."/>
            <person name="Sun C."/>
        </authorList>
    </citation>
    <scope>NUCLEOTIDE SEQUENCE [LARGE SCALE GENOMIC DNA]</scope>
</reference>
<protein>
    <submittedName>
        <fullName evidence="1">Uncharacterized protein</fullName>
    </submittedName>
</protein>
<keyword evidence="2" id="KW-1185">Reference proteome</keyword>
<proteinExistence type="predicted"/>
<dbReference type="Proteomes" id="UP001060085">
    <property type="component" value="Linkage Group LG02"/>
</dbReference>
<evidence type="ECO:0000313" key="2">
    <source>
        <dbReference type="Proteomes" id="UP001060085"/>
    </source>
</evidence>
<comment type="caution">
    <text evidence="1">The sequence shown here is derived from an EMBL/GenBank/DDBJ whole genome shotgun (WGS) entry which is preliminary data.</text>
</comment>
<accession>A0ACC0BSU5</accession>
<organism evidence="1 2">
    <name type="scientific">Catharanthus roseus</name>
    <name type="common">Madagascar periwinkle</name>
    <name type="synonym">Vinca rosea</name>
    <dbReference type="NCBI Taxonomy" id="4058"/>
    <lineage>
        <taxon>Eukaryota</taxon>
        <taxon>Viridiplantae</taxon>
        <taxon>Streptophyta</taxon>
        <taxon>Embryophyta</taxon>
        <taxon>Tracheophyta</taxon>
        <taxon>Spermatophyta</taxon>
        <taxon>Magnoliopsida</taxon>
        <taxon>eudicotyledons</taxon>
        <taxon>Gunneridae</taxon>
        <taxon>Pentapetalae</taxon>
        <taxon>asterids</taxon>
        <taxon>lamiids</taxon>
        <taxon>Gentianales</taxon>
        <taxon>Apocynaceae</taxon>
        <taxon>Rauvolfioideae</taxon>
        <taxon>Vinceae</taxon>
        <taxon>Catharanthinae</taxon>
        <taxon>Catharanthus</taxon>
    </lineage>
</organism>
<sequence>MGQISKEHPILLVYAPSEVPNRNMEKEDENGKETKSQSQSPQFEANQSEPSSSFGSNGKYVFTTSAGTQKEIDVNIPPKVLTQDRMKLRSTSLPVPETLIGDLTIFIPSRALLSPSYQKPFVIRSAHGHVRFRV</sequence>
<gene>
    <name evidence="1" type="ORF">M9H77_06695</name>
</gene>